<evidence type="ECO:0000256" key="1">
    <source>
        <dbReference type="ARBA" id="ARBA00004651"/>
    </source>
</evidence>
<accession>A0A848DDQ3</accession>
<dbReference type="RefSeq" id="WP_169410190.1">
    <property type="nucleotide sequence ID" value="NZ_JAAXKZ010000007.1"/>
</dbReference>
<evidence type="ECO:0000256" key="5">
    <source>
        <dbReference type="ARBA" id="ARBA00022692"/>
    </source>
</evidence>
<comment type="subcellular location">
    <subcellularLocation>
        <location evidence="1 8">Cell membrane</location>
        <topology evidence="1 8">Multi-pass membrane protein</topology>
    </subcellularLocation>
</comment>
<protein>
    <recommendedName>
        <fullName evidence="8">Probable membrane transporter protein</fullName>
    </recommendedName>
</protein>
<keyword evidence="9" id="KW-0732">Signal</keyword>
<feature type="transmembrane region" description="Helical" evidence="8">
    <location>
        <begin position="233"/>
        <end position="252"/>
    </location>
</feature>
<evidence type="ECO:0000256" key="7">
    <source>
        <dbReference type="ARBA" id="ARBA00023136"/>
    </source>
</evidence>
<evidence type="ECO:0000256" key="9">
    <source>
        <dbReference type="SAM" id="SignalP"/>
    </source>
</evidence>
<sequence length="253" mass="25549">MTPWEALLVAAAGLAAGAVNAAVGSGTLITFPVLLAVGYPPLLANVSNNIGLVPGSIAGVVGYRRELRGQRARLLRLCAASAVGGLAGAGLLLWLPAQTFAAVVPVLIGVAVVLVLLQPLVARRLAARRAETPRAGDSPWLTAGVAASGIYGGYFGAAQGVILLGLMGVTLPENLQRLNALKNAMALTVNLVAGVVFALLAEEIAWTAVLLIAAGATVGGRLGAALSRRLPPTAFRLLIAAVGVAAMAHLVLR</sequence>
<evidence type="ECO:0000256" key="2">
    <source>
        <dbReference type="ARBA" id="ARBA00009142"/>
    </source>
</evidence>
<dbReference type="Pfam" id="PF01925">
    <property type="entry name" value="TauE"/>
    <property type="match status" value="1"/>
</dbReference>
<feature type="signal peptide" evidence="9">
    <location>
        <begin position="1"/>
        <end position="21"/>
    </location>
</feature>
<organism evidence="10 11">
    <name type="scientific">Pseudonocardia bannensis</name>
    <dbReference type="NCBI Taxonomy" id="630973"/>
    <lineage>
        <taxon>Bacteria</taxon>
        <taxon>Bacillati</taxon>
        <taxon>Actinomycetota</taxon>
        <taxon>Actinomycetes</taxon>
        <taxon>Pseudonocardiales</taxon>
        <taxon>Pseudonocardiaceae</taxon>
        <taxon>Pseudonocardia</taxon>
    </lineage>
</organism>
<evidence type="ECO:0000256" key="8">
    <source>
        <dbReference type="RuleBase" id="RU363041"/>
    </source>
</evidence>
<proteinExistence type="inferred from homology"/>
<evidence type="ECO:0000256" key="3">
    <source>
        <dbReference type="ARBA" id="ARBA00022448"/>
    </source>
</evidence>
<dbReference type="Proteomes" id="UP000586918">
    <property type="component" value="Unassembled WGS sequence"/>
</dbReference>
<evidence type="ECO:0000313" key="11">
    <source>
        <dbReference type="Proteomes" id="UP000586918"/>
    </source>
</evidence>
<feature type="transmembrane region" description="Helical" evidence="8">
    <location>
        <begin position="74"/>
        <end position="94"/>
    </location>
</feature>
<feature type="transmembrane region" description="Helical" evidence="8">
    <location>
        <begin position="45"/>
        <end position="62"/>
    </location>
</feature>
<comment type="similarity">
    <text evidence="2 8">Belongs to the 4-toluene sulfonate uptake permease (TSUP) (TC 2.A.102) family.</text>
</comment>
<gene>
    <name evidence="10" type="ORF">HF519_03725</name>
</gene>
<evidence type="ECO:0000313" key="10">
    <source>
        <dbReference type="EMBL" id="NMH90703.1"/>
    </source>
</evidence>
<reference evidence="10 11" key="1">
    <citation type="submission" date="2020-04" db="EMBL/GenBank/DDBJ databases">
        <authorList>
            <person name="Klaysubun C."/>
            <person name="Duangmal K."/>
            <person name="Lipun K."/>
        </authorList>
    </citation>
    <scope>NUCLEOTIDE SEQUENCE [LARGE SCALE GENOMIC DNA]</scope>
    <source>
        <strain evidence="10 11">DSM 45300</strain>
    </source>
</reference>
<dbReference type="GO" id="GO:0005886">
    <property type="term" value="C:plasma membrane"/>
    <property type="evidence" value="ECO:0007669"/>
    <property type="project" value="UniProtKB-SubCell"/>
</dbReference>
<evidence type="ECO:0000256" key="4">
    <source>
        <dbReference type="ARBA" id="ARBA00022475"/>
    </source>
</evidence>
<feature type="chain" id="PRO_5038496560" description="Probable membrane transporter protein" evidence="9">
    <location>
        <begin position="22"/>
        <end position="253"/>
    </location>
</feature>
<evidence type="ECO:0000256" key="6">
    <source>
        <dbReference type="ARBA" id="ARBA00022989"/>
    </source>
</evidence>
<dbReference type="AlphaFoldDB" id="A0A848DDQ3"/>
<dbReference type="EMBL" id="JAAXKZ010000007">
    <property type="protein sequence ID" value="NMH90703.1"/>
    <property type="molecule type" value="Genomic_DNA"/>
</dbReference>
<keyword evidence="5 8" id="KW-0812">Transmembrane</keyword>
<keyword evidence="7 8" id="KW-0472">Membrane</keyword>
<keyword evidence="3" id="KW-0813">Transport</keyword>
<keyword evidence="6 8" id="KW-1133">Transmembrane helix</keyword>
<keyword evidence="4 8" id="KW-1003">Cell membrane</keyword>
<dbReference type="InterPro" id="IPR002781">
    <property type="entry name" value="TM_pro_TauE-like"/>
</dbReference>
<comment type="caution">
    <text evidence="10">The sequence shown here is derived from an EMBL/GenBank/DDBJ whole genome shotgun (WGS) entry which is preliminary data.</text>
</comment>
<dbReference type="InterPro" id="IPR052017">
    <property type="entry name" value="TSUP"/>
</dbReference>
<dbReference type="PANTHER" id="PTHR30269:SF0">
    <property type="entry name" value="MEMBRANE TRANSPORTER PROTEIN YFCA-RELATED"/>
    <property type="match status" value="1"/>
</dbReference>
<dbReference type="PANTHER" id="PTHR30269">
    <property type="entry name" value="TRANSMEMBRANE PROTEIN YFCA"/>
    <property type="match status" value="1"/>
</dbReference>
<feature type="transmembrane region" description="Helical" evidence="8">
    <location>
        <begin position="100"/>
        <end position="120"/>
    </location>
</feature>
<keyword evidence="11" id="KW-1185">Reference proteome</keyword>
<name>A0A848DDQ3_9PSEU</name>
<feature type="transmembrane region" description="Helical" evidence="8">
    <location>
        <begin position="140"/>
        <end position="164"/>
    </location>
</feature>